<dbReference type="FunFam" id="1.10.630.10:FF:000042">
    <property type="entry name" value="Cytochrome P450"/>
    <property type="match status" value="1"/>
</dbReference>
<dbReference type="SUPFAM" id="SSF48264">
    <property type="entry name" value="Cytochrome P450"/>
    <property type="match status" value="1"/>
</dbReference>
<dbReference type="InterPro" id="IPR002401">
    <property type="entry name" value="Cyt_P450_E_grp-I"/>
</dbReference>
<reference evidence="15 16" key="1">
    <citation type="submission" date="2020-02" db="EMBL/GenBank/DDBJ databases">
        <authorList>
            <person name="Ferguson B K."/>
        </authorList>
    </citation>
    <scope>NUCLEOTIDE SEQUENCE [LARGE SCALE GENOMIC DNA]</scope>
</reference>
<evidence type="ECO:0000256" key="10">
    <source>
        <dbReference type="ARBA" id="ARBA00023004"/>
    </source>
</evidence>
<dbReference type="InterPro" id="IPR017972">
    <property type="entry name" value="Cyt_P450_CS"/>
</dbReference>
<evidence type="ECO:0000256" key="12">
    <source>
        <dbReference type="ARBA" id="ARBA00023136"/>
    </source>
</evidence>
<comment type="similarity">
    <text evidence="4 14">Belongs to the cytochrome P450 family.</text>
</comment>
<comment type="cofactor">
    <cofactor evidence="1 13">
        <name>heme</name>
        <dbReference type="ChEBI" id="CHEBI:30413"/>
    </cofactor>
</comment>
<evidence type="ECO:0000313" key="16">
    <source>
        <dbReference type="Proteomes" id="UP000479190"/>
    </source>
</evidence>
<dbReference type="GO" id="GO:0020037">
    <property type="term" value="F:heme binding"/>
    <property type="evidence" value="ECO:0007669"/>
    <property type="project" value="InterPro"/>
</dbReference>
<dbReference type="GO" id="GO:0004497">
    <property type="term" value="F:monooxygenase activity"/>
    <property type="evidence" value="ECO:0007669"/>
    <property type="project" value="UniProtKB-KW"/>
</dbReference>
<dbReference type="OrthoDB" id="2789670at2759"/>
<dbReference type="GO" id="GO:0005506">
    <property type="term" value="F:iron ion binding"/>
    <property type="evidence" value="ECO:0007669"/>
    <property type="project" value="InterPro"/>
</dbReference>
<keyword evidence="16" id="KW-1185">Reference proteome</keyword>
<evidence type="ECO:0000256" key="7">
    <source>
        <dbReference type="ARBA" id="ARBA00022824"/>
    </source>
</evidence>
<comment type="subcellular location">
    <subcellularLocation>
        <location evidence="3">Endoplasmic reticulum membrane</location>
        <topology evidence="3">Peripheral membrane protein</topology>
    </subcellularLocation>
    <subcellularLocation>
        <location evidence="2">Microsome membrane</location>
        <topology evidence="2">Peripheral membrane protein</topology>
    </subcellularLocation>
</comment>
<accession>A0A6H5I5E0</accession>
<dbReference type="PRINTS" id="PR00385">
    <property type="entry name" value="P450"/>
</dbReference>
<gene>
    <name evidence="15" type="ORF">TBRA_LOCUS3742</name>
</gene>
<evidence type="ECO:0000256" key="13">
    <source>
        <dbReference type="PIRSR" id="PIRSR602401-1"/>
    </source>
</evidence>
<evidence type="ECO:0000313" key="15">
    <source>
        <dbReference type="EMBL" id="CAB0031779.1"/>
    </source>
</evidence>
<name>A0A6H5I5E0_9HYME</name>
<dbReference type="Gene3D" id="1.10.630.10">
    <property type="entry name" value="Cytochrome P450"/>
    <property type="match status" value="1"/>
</dbReference>
<evidence type="ECO:0000256" key="14">
    <source>
        <dbReference type="RuleBase" id="RU000461"/>
    </source>
</evidence>
<evidence type="ECO:0000256" key="1">
    <source>
        <dbReference type="ARBA" id="ARBA00001971"/>
    </source>
</evidence>
<evidence type="ECO:0000256" key="4">
    <source>
        <dbReference type="ARBA" id="ARBA00010617"/>
    </source>
</evidence>
<organism evidence="15 16">
    <name type="scientific">Trichogramma brassicae</name>
    <dbReference type="NCBI Taxonomy" id="86971"/>
    <lineage>
        <taxon>Eukaryota</taxon>
        <taxon>Metazoa</taxon>
        <taxon>Ecdysozoa</taxon>
        <taxon>Arthropoda</taxon>
        <taxon>Hexapoda</taxon>
        <taxon>Insecta</taxon>
        <taxon>Pterygota</taxon>
        <taxon>Neoptera</taxon>
        <taxon>Endopterygota</taxon>
        <taxon>Hymenoptera</taxon>
        <taxon>Apocrita</taxon>
        <taxon>Proctotrupomorpha</taxon>
        <taxon>Chalcidoidea</taxon>
        <taxon>Trichogrammatidae</taxon>
        <taxon>Trichogramma</taxon>
    </lineage>
</organism>
<sequence length="504" mass="57317">MLVLALAIVVLALLYTYSHRRLSYFERAGVPHAPGWFLVGSLKDLCLRRKHLGQVVRDFYNVHPRARYVGAYDLGPRNGPIIVLRDPELIKSLAIKHFDRFCDRKAFLDPEVDPLFAGNLFSIRGDKWREARNLLSPAFTASKMRLMFAAMRDCCVACVDHVARLSEAERLRIDTKDVFTRLTNDTIARCAFGLKVDSLKEPDNQFYVLGRKGTDFNKFMSAKFALGSFFPGVMKLLDVKFVEDDVGDFFKNLIADTIRTREEQGVKCPDMLQLMMDARGKDQKSHLELDITEMTAHAFLFFFGGFDTTSTQMCVIAHELAVNLDVQRKLRDEIDAVGQLTYEAINSMPYLDAVFRESLRKHTQFNFLDRICTKSFELPPTLPGAKPLIIQPGTNVWIPATAIHRDPSYFENPDRFDPDRFLGKTTTTSDNDYAVNLGFGIGPRACIGQRFATMEIKILLFVLLSKFELRANEKTPQPYVYSTKTITLLPEGGYSLSMIPRQLN</sequence>
<dbReference type="InterPro" id="IPR050476">
    <property type="entry name" value="Insect_CytP450_Detox"/>
</dbReference>
<dbReference type="EMBL" id="CADCXV010000653">
    <property type="protein sequence ID" value="CAB0031779.1"/>
    <property type="molecule type" value="Genomic_DNA"/>
</dbReference>
<evidence type="ECO:0000256" key="3">
    <source>
        <dbReference type="ARBA" id="ARBA00004406"/>
    </source>
</evidence>
<keyword evidence="9 14" id="KW-0560">Oxidoreductase</keyword>
<protein>
    <recommendedName>
        <fullName evidence="17">Cytochrome P450</fullName>
    </recommendedName>
</protein>
<dbReference type="PANTHER" id="PTHR24292">
    <property type="entry name" value="CYTOCHROME P450"/>
    <property type="match status" value="1"/>
</dbReference>
<keyword evidence="6 13" id="KW-0479">Metal-binding</keyword>
<dbReference type="AlphaFoldDB" id="A0A6H5I5E0"/>
<evidence type="ECO:0000256" key="5">
    <source>
        <dbReference type="ARBA" id="ARBA00022617"/>
    </source>
</evidence>
<dbReference type="Pfam" id="PF00067">
    <property type="entry name" value="p450"/>
    <property type="match status" value="1"/>
</dbReference>
<keyword evidence="5 13" id="KW-0349">Heme</keyword>
<dbReference type="CDD" id="cd11056">
    <property type="entry name" value="CYP6-like"/>
    <property type="match status" value="1"/>
</dbReference>
<feature type="binding site" description="axial binding residue" evidence="13">
    <location>
        <position position="446"/>
    </location>
    <ligand>
        <name>heme</name>
        <dbReference type="ChEBI" id="CHEBI:30413"/>
    </ligand>
    <ligandPart>
        <name>Fe</name>
        <dbReference type="ChEBI" id="CHEBI:18248"/>
    </ligandPart>
</feature>
<evidence type="ECO:0000256" key="8">
    <source>
        <dbReference type="ARBA" id="ARBA00022848"/>
    </source>
</evidence>
<dbReference type="InterPro" id="IPR036396">
    <property type="entry name" value="Cyt_P450_sf"/>
</dbReference>
<dbReference type="Proteomes" id="UP000479190">
    <property type="component" value="Unassembled WGS sequence"/>
</dbReference>
<keyword evidence="12" id="KW-0472">Membrane</keyword>
<keyword evidence="11 14" id="KW-0503">Monooxygenase</keyword>
<keyword evidence="8" id="KW-0492">Microsome</keyword>
<keyword evidence="7" id="KW-0256">Endoplasmic reticulum</keyword>
<evidence type="ECO:0000256" key="9">
    <source>
        <dbReference type="ARBA" id="ARBA00023002"/>
    </source>
</evidence>
<dbReference type="GO" id="GO:0016705">
    <property type="term" value="F:oxidoreductase activity, acting on paired donors, with incorporation or reduction of molecular oxygen"/>
    <property type="evidence" value="ECO:0007669"/>
    <property type="project" value="InterPro"/>
</dbReference>
<evidence type="ECO:0000256" key="11">
    <source>
        <dbReference type="ARBA" id="ARBA00023033"/>
    </source>
</evidence>
<dbReference type="GO" id="GO:0005789">
    <property type="term" value="C:endoplasmic reticulum membrane"/>
    <property type="evidence" value="ECO:0007669"/>
    <property type="project" value="UniProtKB-SubCell"/>
</dbReference>
<evidence type="ECO:0000256" key="6">
    <source>
        <dbReference type="ARBA" id="ARBA00022723"/>
    </source>
</evidence>
<evidence type="ECO:0000256" key="2">
    <source>
        <dbReference type="ARBA" id="ARBA00004174"/>
    </source>
</evidence>
<dbReference type="PANTHER" id="PTHR24292:SF54">
    <property type="entry name" value="CYP9F3-RELATED"/>
    <property type="match status" value="1"/>
</dbReference>
<proteinExistence type="inferred from homology"/>
<keyword evidence="10 13" id="KW-0408">Iron</keyword>
<dbReference type="InterPro" id="IPR001128">
    <property type="entry name" value="Cyt_P450"/>
</dbReference>
<evidence type="ECO:0008006" key="17">
    <source>
        <dbReference type="Google" id="ProtNLM"/>
    </source>
</evidence>
<dbReference type="PROSITE" id="PS00086">
    <property type="entry name" value="CYTOCHROME_P450"/>
    <property type="match status" value="1"/>
</dbReference>
<dbReference type="PRINTS" id="PR00463">
    <property type="entry name" value="EP450I"/>
</dbReference>